<dbReference type="SUPFAM" id="SSF51011">
    <property type="entry name" value="Glycosyl hydrolase domain"/>
    <property type="match status" value="1"/>
</dbReference>
<dbReference type="Pfam" id="PF00128">
    <property type="entry name" value="Alpha-amylase"/>
    <property type="match status" value="1"/>
</dbReference>
<dbReference type="GO" id="GO:0004553">
    <property type="term" value="F:hydrolase activity, hydrolyzing O-glycosyl compounds"/>
    <property type="evidence" value="ECO:0007669"/>
    <property type="project" value="InterPro"/>
</dbReference>
<comment type="function">
    <text evidence="2 10">Catalyzes the formation of the alpha-1,6-glucosidic linkages in glycogen by scission of a 1,4-alpha-linked oligosaccharide from growing alpha-1,4-glucan chains and the subsequent attachment of the oligosaccharide to the alpha-1,6 position.</text>
</comment>
<dbReference type="InterPro" id="IPR013780">
    <property type="entry name" value="Glyco_hydro_b"/>
</dbReference>
<comment type="subunit">
    <text evidence="10">Monomer.</text>
</comment>
<dbReference type="InterPro" id="IPR044143">
    <property type="entry name" value="GlgB_N_E_set_prok"/>
</dbReference>
<dbReference type="CDD" id="cd02855">
    <property type="entry name" value="E_set_GBE_prok_N"/>
    <property type="match status" value="1"/>
</dbReference>
<dbReference type="OrthoDB" id="9800174at2"/>
<dbReference type="GO" id="GO:0005978">
    <property type="term" value="P:glycogen biosynthetic process"/>
    <property type="evidence" value="ECO:0007669"/>
    <property type="project" value="UniProtKB-UniRule"/>
</dbReference>
<comment type="caution">
    <text evidence="13">The sequence shown here is derived from an EMBL/GenBank/DDBJ whole genome shotgun (WGS) entry which is preliminary data.</text>
</comment>
<evidence type="ECO:0000256" key="3">
    <source>
        <dbReference type="ARBA" id="ARBA00004964"/>
    </source>
</evidence>
<dbReference type="PIRSF" id="PIRSF000463">
    <property type="entry name" value="GlgB"/>
    <property type="match status" value="1"/>
</dbReference>
<evidence type="ECO:0000313" key="13">
    <source>
        <dbReference type="EMBL" id="KYZ76200.1"/>
    </source>
</evidence>
<dbReference type="FunFam" id="2.60.40.1180:FF:000002">
    <property type="entry name" value="1,4-alpha-glucan branching enzyme GlgB"/>
    <property type="match status" value="1"/>
</dbReference>
<dbReference type="RefSeq" id="WP_066241235.1">
    <property type="nucleotide sequence ID" value="NZ_LSGP01000017.1"/>
</dbReference>
<dbReference type="Proteomes" id="UP000076268">
    <property type="component" value="Unassembled WGS sequence"/>
</dbReference>
<dbReference type="Gene3D" id="2.60.40.10">
    <property type="entry name" value="Immunoglobulins"/>
    <property type="match status" value="1"/>
</dbReference>
<dbReference type="Pfam" id="PF02922">
    <property type="entry name" value="CBM_48"/>
    <property type="match status" value="1"/>
</dbReference>
<dbReference type="InterPro" id="IPR006047">
    <property type="entry name" value="GH13_cat_dom"/>
</dbReference>
<feature type="domain" description="Glycosyl hydrolase family 13 catalytic" evidence="12">
    <location>
        <begin position="150"/>
        <end position="500"/>
    </location>
</feature>
<dbReference type="InterPro" id="IPR004193">
    <property type="entry name" value="Glyco_hydro_13_N"/>
</dbReference>
<gene>
    <name evidence="10" type="primary">glgB</name>
    <name evidence="13" type="ORF">AXX12_07090</name>
</gene>
<dbReference type="HAMAP" id="MF_00685">
    <property type="entry name" value="GlgB"/>
    <property type="match status" value="1"/>
</dbReference>
<dbReference type="Pfam" id="PF02806">
    <property type="entry name" value="Alpha-amylase_C"/>
    <property type="match status" value="1"/>
</dbReference>
<feature type="active site" description="Nucleophile" evidence="10 11">
    <location>
        <position position="307"/>
    </location>
</feature>
<evidence type="ECO:0000256" key="11">
    <source>
        <dbReference type="PIRSR" id="PIRSR000463-1"/>
    </source>
</evidence>
<sequence>MKQPLFSEYELYLFNEGRNFASYQTLGAHLVEYDGVWGVRFAVWAPHATAVKVVGEFNDWQGDNSPMSRQGESGVWALFIPGLIVGEIYKYAIDTAQGCLLKADPFAFFAEQRPKSASVVAELGSYCWQDADWRSQKRGQLLDKPVNIYEVHLGSWRLGPDGGMLSYRELARILPAYAADMGYTHLELMPLAEHPFDGSWGYQATGYYAVTSRYGSPQEFMEFVDACHARGLGVILDWVPGHFCNDGHGLKAFDGTPLFESDRPLRAENRQWGTTNFDFSRSEVWSFLISNALFWLDVYHIDGLRVDAVANLLYLDYAREPGDWEPNRYGGRENIEAIDFLRKLHEAVFARFPNALMIAEESTSWPLVTAPTFTGGLGFNYKWNMGWMNDMLLYMETDPLQRRWRHDKLTFSLMYAFSENFVLPLSHDEVVHGKKSLLDKMPGDYWQKFANLRAFYAYMIGHPGKKLLFMGGEFGQFIEWNEAQSLDWHLLSYDMHQKLHNYVSALNHYYLQQPCFWEKDAGWEGFEWINCEDSLHSIVSLLRRDSHNNVRLMIVNFTPVERLAYRIGVPLRGKYCEEFNSDSQEYGGSGLNNTGIIRSEPVPWDNWEQSVVITVPPLAAVVLAPMG</sequence>
<dbReference type="InterPro" id="IPR006407">
    <property type="entry name" value="GlgB"/>
</dbReference>
<evidence type="ECO:0000256" key="8">
    <source>
        <dbReference type="ARBA" id="ARBA00023056"/>
    </source>
</evidence>
<dbReference type="GO" id="GO:0005829">
    <property type="term" value="C:cytosol"/>
    <property type="evidence" value="ECO:0007669"/>
    <property type="project" value="TreeGrafter"/>
</dbReference>
<feature type="active site" description="Proton donor" evidence="10 11">
    <location>
        <position position="360"/>
    </location>
</feature>
<dbReference type="Gene3D" id="3.20.20.80">
    <property type="entry name" value="Glycosidases"/>
    <property type="match status" value="1"/>
</dbReference>
<keyword evidence="14" id="KW-1185">Reference proteome</keyword>
<dbReference type="UniPathway" id="UPA00164"/>
<dbReference type="FunFam" id="2.60.40.10:FF:000169">
    <property type="entry name" value="1,4-alpha-glucan branching enzyme GlgB"/>
    <property type="match status" value="1"/>
</dbReference>
<comment type="similarity">
    <text evidence="4 10">Belongs to the glycosyl hydrolase 13 family. GlgB subfamily.</text>
</comment>
<comment type="pathway">
    <text evidence="3 10">Glycan biosynthesis; glycogen biosynthesis.</text>
</comment>
<dbReference type="InterPro" id="IPR037439">
    <property type="entry name" value="Branching_enzy"/>
</dbReference>
<keyword evidence="5 10" id="KW-0321">Glycogen metabolism</keyword>
<evidence type="ECO:0000256" key="5">
    <source>
        <dbReference type="ARBA" id="ARBA00022600"/>
    </source>
</evidence>
<evidence type="ECO:0000256" key="9">
    <source>
        <dbReference type="ARBA" id="ARBA00023277"/>
    </source>
</evidence>
<dbReference type="PANTHER" id="PTHR43651">
    <property type="entry name" value="1,4-ALPHA-GLUCAN-BRANCHING ENZYME"/>
    <property type="match status" value="1"/>
</dbReference>
<dbReference type="NCBIfam" id="NF003811">
    <property type="entry name" value="PRK05402.1"/>
    <property type="match status" value="1"/>
</dbReference>
<keyword evidence="6 10" id="KW-0328">Glycosyltransferase</keyword>
<name>A0A154BQQ8_ANASB</name>
<evidence type="ECO:0000313" key="14">
    <source>
        <dbReference type="Proteomes" id="UP000076268"/>
    </source>
</evidence>
<keyword evidence="7 10" id="KW-0808">Transferase</keyword>
<dbReference type="InterPro" id="IPR017853">
    <property type="entry name" value="GH"/>
</dbReference>
<dbReference type="GO" id="GO:0043169">
    <property type="term" value="F:cation binding"/>
    <property type="evidence" value="ECO:0007669"/>
    <property type="project" value="InterPro"/>
</dbReference>
<protein>
    <recommendedName>
        <fullName evidence="10">1,4-alpha-glucan branching enzyme GlgB</fullName>
        <ecNumber evidence="10">2.4.1.18</ecNumber>
    </recommendedName>
    <alternativeName>
        <fullName evidence="10">1,4-alpha-D-glucan:1,4-alpha-D-glucan 6-glucosyl-transferase</fullName>
    </alternativeName>
    <alternativeName>
        <fullName evidence="10">Alpha-(1-&gt;4)-glucan branching enzyme</fullName>
    </alternativeName>
    <alternativeName>
        <fullName evidence="10">Glycogen branching enzyme</fullName>
        <shortName evidence="10">BE</shortName>
    </alternativeName>
</protein>
<dbReference type="PANTHER" id="PTHR43651:SF3">
    <property type="entry name" value="1,4-ALPHA-GLUCAN-BRANCHING ENZYME"/>
    <property type="match status" value="1"/>
</dbReference>
<dbReference type="NCBIfam" id="TIGR01515">
    <property type="entry name" value="branching_enzym"/>
    <property type="match status" value="1"/>
</dbReference>
<evidence type="ECO:0000256" key="4">
    <source>
        <dbReference type="ARBA" id="ARBA00009000"/>
    </source>
</evidence>
<dbReference type="CDD" id="cd11322">
    <property type="entry name" value="AmyAc_Glg_BE"/>
    <property type="match status" value="1"/>
</dbReference>
<evidence type="ECO:0000256" key="6">
    <source>
        <dbReference type="ARBA" id="ARBA00022676"/>
    </source>
</evidence>
<evidence type="ECO:0000259" key="12">
    <source>
        <dbReference type="SMART" id="SM00642"/>
    </source>
</evidence>
<keyword evidence="9 10" id="KW-0119">Carbohydrate metabolism</keyword>
<dbReference type="SUPFAM" id="SSF51445">
    <property type="entry name" value="(Trans)glycosidases"/>
    <property type="match status" value="1"/>
</dbReference>
<dbReference type="InterPro" id="IPR006048">
    <property type="entry name" value="A-amylase/branching_C"/>
</dbReference>
<dbReference type="GO" id="GO:0003844">
    <property type="term" value="F:1,4-alpha-glucan branching enzyme activity"/>
    <property type="evidence" value="ECO:0007669"/>
    <property type="project" value="UniProtKB-UniRule"/>
</dbReference>
<dbReference type="NCBIfam" id="NF008967">
    <property type="entry name" value="PRK12313.1"/>
    <property type="match status" value="1"/>
</dbReference>
<evidence type="ECO:0000256" key="10">
    <source>
        <dbReference type="HAMAP-Rule" id="MF_00685"/>
    </source>
</evidence>
<comment type="catalytic activity">
    <reaction evidence="1 10">
        <text>Transfers a segment of a (1-&gt;4)-alpha-D-glucan chain to a primary hydroxy group in a similar glucan chain.</text>
        <dbReference type="EC" id="2.4.1.18"/>
    </reaction>
</comment>
<dbReference type="AlphaFoldDB" id="A0A154BQQ8"/>
<evidence type="ECO:0000256" key="7">
    <source>
        <dbReference type="ARBA" id="ARBA00022679"/>
    </source>
</evidence>
<dbReference type="FunFam" id="3.20.20.80:FF:000003">
    <property type="entry name" value="1,4-alpha-glucan branching enzyme GlgB"/>
    <property type="match status" value="1"/>
</dbReference>
<dbReference type="EMBL" id="LSGP01000017">
    <property type="protein sequence ID" value="KYZ76200.1"/>
    <property type="molecule type" value="Genomic_DNA"/>
</dbReference>
<evidence type="ECO:0000256" key="1">
    <source>
        <dbReference type="ARBA" id="ARBA00000826"/>
    </source>
</evidence>
<dbReference type="InterPro" id="IPR013783">
    <property type="entry name" value="Ig-like_fold"/>
</dbReference>
<dbReference type="STRING" id="1794912.AXX12_07090"/>
<reference evidence="13 14" key="1">
    <citation type="submission" date="2016-02" db="EMBL/GenBank/DDBJ databases">
        <title>Anaerosporomusa subterraneum gen. nov., sp. nov., a spore-forming obligate anaerobe isolated from saprolite.</title>
        <authorList>
            <person name="Choi J.K."/>
            <person name="Shah M."/>
            <person name="Yee N."/>
        </authorList>
    </citation>
    <scope>NUCLEOTIDE SEQUENCE [LARGE SCALE GENOMIC DNA]</scope>
    <source>
        <strain evidence="13 14">RU4</strain>
    </source>
</reference>
<keyword evidence="8 10" id="KW-0320">Glycogen biosynthesis</keyword>
<dbReference type="EC" id="2.4.1.18" evidence="10"/>
<evidence type="ECO:0000256" key="2">
    <source>
        <dbReference type="ARBA" id="ARBA00002953"/>
    </source>
</evidence>
<proteinExistence type="inferred from homology"/>
<dbReference type="SMART" id="SM00642">
    <property type="entry name" value="Aamy"/>
    <property type="match status" value="1"/>
</dbReference>
<organism evidence="13 14">
    <name type="scientific">Anaerosporomusa subterranea</name>
    <dbReference type="NCBI Taxonomy" id="1794912"/>
    <lineage>
        <taxon>Bacteria</taxon>
        <taxon>Bacillati</taxon>
        <taxon>Bacillota</taxon>
        <taxon>Negativicutes</taxon>
        <taxon>Acetonemataceae</taxon>
        <taxon>Anaerosporomusa</taxon>
    </lineage>
</organism>
<dbReference type="Gene3D" id="2.60.40.1180">
    <property type="entry name" value="Golgi alpha-mannosidase II"/>
    <property type="match status" value="1"/>
</dbReference>
<accession>A0A154BQQ8</accession>